<protein>
    <submittedName>
        <fullName evidence="3">NAD-dependent epimerase/dehydratase family protein</fullName>
    </submittedName>
</protein>
<dbReference type="InterPro" id="IPR000683">
    <property type="entry name" value="Gfo/Idh/MocA-like_OxRdtase_N"/>
</dbReference>
<dbReference type="InterPro" id="IPR051317">
    <property type="entry name" value="Gfo/Idh/MocA_oxidoreduct"/>
</dbReference>
<reference evidence="3" key="1">
    <citation type="journal article" date="2020" name="mSystems">
        <title>Genome- and Community-Level Interaction Insights into Carbon Utilization and Element Cycling Functions of Hydrothermarchaeota in Hydrothermal Sediment.</title>
        <authorList>
            <person name="Zhou Z."/>
            <person name="Liu Y."/>
            <person name="Xu W."/>
            <person name="Pan J."/>
            <person name="Luo Z.H."/>
            <person name="Li M."/>
        </authorList>
    </citation>
    <scope>NUCLEOTIDE SEQUENCE</scope>
    <source>
        <strain evidence="3">SpSt-997</strain>
    </source>
</reference>
<evidence type="ECO:0000313" key="3">
    <source>
        <dbReference type="EMBL" id="HGC42638.1"/>
    </source>
</evidence>
<dbReference type="Gene3D" id="3.40.50.720">
    <property type="entry name" value="NAD(P)-binding Rossmann-like Domain"/>
    <property type="match status" value="2"/>
</dbReference>
<dbReference type="Pfam" id="PF01370">
    <property type="entry name" value="Epimerase"/>
    <property type="match status" value="1"/>
</dbReference>
<comment type="caution">
    <text evidence="3">The sequence shown here is derived from an EMBL/GenBank/DDBJ whole genome shotgun (WGS) entry which is preliminary data.</text>
</comment>
<dbReference type="InterPro" id="IPR001509">
    <property type="entry name" value="Epimerase_deHydtase"/>
</dbReference>
<gene>
    <name evidence="3" type="ORF">ENY07_05380</name>
</gene>
<dbReference type="AlphaFoldDB" id="A0A8J4HAD1"/>
<sequence length="531" mass="56012">MRRVCLVGAGFIARAHGAALRRLKGVTLAAIVDPNADAARRLGGEWGIGAVFGSVEAALEADGFDCAHVLVPPPLHHRVALPLITAGKAVLLEKPMAASAAQCAELIAAAEARGVMIGVNQNFVHHPAFVRLREALVKGVIGRGRFVSCIYNVPLRQLAAGQLGHWMFNSPGNLLLEQAVHPLSQIRALAGPITDLAPLADAALEIAPGLDFYASLTLSLHAERMPAQLRFAVGQSFPFWQISVIGDDGVLTADILANRFFIHGRTKWLEALDGALSAWRTGGAILRDGTRNLIDYALSTLRLKPPSDAFSRSMASTIAAFYQALDKGDAPELDGKFGAELVSLAEKLAALAFPPASSPPAPSVIRGVAAPEIAVLGGTGFIGRQLVRKLVEAGKHVAVMARGLRNLPAIFHDPHVALHSGDIRDRAAVAAAIGEARVVVNLAHGGASGSWEEIRRAMVGGAETVARVCQEKRVHRLVHVGSIASLYLGPQASPVTGATPPDPKAEERADYARAKALGRPLRFHPQSARAA</sequence>
<dbReference type="PANTHER" id="PTHR43708">
    <property type="entry name" value="CONSERVED EXPRESSED OXIDOREDUCTASE (EUROFUNG)"/>
    <property type="match status" value="1"/>
</dbReference>
<evidence type="ECO:0000259" key="2">
    <source>
        <dbReference type="Pfam" id="PF01408"/>
    </source>
</evidence>
<dbReference type="Gene3D" id="3.30.360.10">
    <property type="entry name" value="Dihydrodipicolinate Reductase, domain 2"/>
    <property type="match status" value="1"/>
</dbReference>
<name>A0A8J4HAD1_9PROT</name>
<dbReference type="GO" id="GO:0000166">
    <property type="term" value="F:nucleotide binding"/>
    <property type="evidence" value="ECO:0007669"/>
    <property type="project" value="InterPro"/>
</dbReference>
<feature type="domain" description="Gfo/Idh/MocA-like oxidoreductase N-terminal" evidence="2">
    <location>
        <begin position="3"/>
        <end position="120"/>
    </location>
</feature>
<accession>A0A8J4HAD1</accession>
<feature type="domain" description="NAD-dependent epimerase/dehydratase" evidence="1">
    <location>
        <begin position="373"/>
        <end position="518"/>
    </location>
</feature>
<dbReference type="EMBL" id="DTQM01000101">
    <property type="protein sequence ID" value="HGC42638.1"/>
    <property type="molecule type" value="Genomic_DNA"/>
</dbReference>
<dbReference type="PANTHER" id="PTHR43708:SF8">
    <property type="entry name" value="OXIDOREDUCTASE"/>
    <property type="match status" value="1"/>
</dbReference>
<proteinExistence type="predicted"/>
<evidence type="ECO:0000259" key="1">
    <source>
        <dbReference type="Pfam" id="PF01370"/>
    </source>
</evidence>
<dbReference type="InterPro" id="IPR036291">
    <property type="entry name" value="NAD(P)-bd_dom_sf"/>
</dbReference>
<dbReference type="Pfam" id="PF01408">
    <property type="entry name" value="GFO_IDH_MocA"/>
    <property type="match status" value="1"/>
</dbReference>
<dbReference type="SUPFAM" id="SSF55347">
    <property type="entry name" value="Glyceraldehyde-3-phosphate dehydrogenase-like, C-terminal domain"/>
    <property type="match status" value="1"/>
</dbReference>
<organism evidence="3">
    <name type="scientific">Acidicaldus sp</name>
    <dbReference type="NCBI Taxonomy" id="1872105"/>
    <lineage>
        <taxon>Bacteria</taxon>
        <taxon>Pseudomonadati</taxon>
        <taxon>Pseudomonadota</taxon>
        <taxon>Alphaproteobacteria</taxon>
        <taxon>Acetobacterales</taxon>
        <taxon>Acetobacteraceae</taxon>
        <taxon>Acidicaldus</taxon>
    </lineage>
</organism>
<dbReference type="SUPFAM" id="SSF51735">
    <property type="entry name" value="NAD(P)-binding Rossmann-fold domains"/>
    <property type="match status" value="2"/>
</dbReference>